<dbReference type="RefSeq" id="WP_189359646.1">
    <property type="nucleotide sequence ID" value="NZ_BMWZ01000002.1"/>
</dbReference>
<proteinExistence type="predicted"/>
<evidence type="ECO:0000313" key="2">
    <source>
        <dbReference type="Proteomes" id="UP000636004"/>
    </source>
</evidence>
<sequence>MSIKKILYIVVLGFCPINAIRAQQFVGDNQWVAPQGVATLIASAGQNYSQFYVVAALIQEWEFNAQFVYYYDDPRTNSESYLSPSFYLKRRLYQNESETAGYAILGGTGLFPHHLDKGEVTSDFQSWWMMATATYAFANNNILLDILPGATVNLDHKQSGNTAWGFTYSSRLAVYSIIPESAIVGEVFGTAGQANAPFSYRAGVRWESPKWIAALTYSSAFSSSHGAGLEIGLMFYTDPLFGKNRNKANPI</sequence>
<dbReference type="EMBL" id="BMWZ01000002">
    <property type="protein sequence ID" value="GGZ74413.1"/>
    <property type="molecule type" value="Genomic_DNA"/>
</dbReference>
<dbReference type="AlphaFoldDB" id="A0A918QZG5"/>
<organism evidence="1 2">
    <name type="scientific">Algibacter mikhailovii</name>
    <dbReference type="NCBI Taxonomy" id="425498"/>
    <lineage>
        <taxon>Bacteria</taxon>
        <taxon>Pseudomonadati</taxon>
        <taxon>Bacteroidota</taxon>
        <taxon>Flavobacteriia</taxon>
        <taxon>Flavobacteriales</taxon>
        <taxon>Flavobacteriaceae</taxon>
        <taxon>Algibacter</taxon>
    </lineage>
</organism>
<keyword evidence="2" id="KW-1185">Reference proteome</keyword>
<reference evidence="1" key="1">
    <citation type="journal article" date="2014" name="Int. J. Syst. Evol. Microbiol.">
        <title>Complete genome sequence of Corynebacterium casei LMG S-19264T (=DSM 44701T), isolated from a smear-ripened cheese.</title>
        <authorList>
            <consortium name="US DOE Joint Genome Institute (JGI-PGF)"/>
            <person name="Walter F."/>
            <person name="Albersmeier A."/>
            <person name="Kalinowski J."/>
            <person name="Ruckert C."/>
        </authorList>
    </citation>
    <scope>NUCLEOTIDE SEQUENCE</scope>
    <source>
        <strain evidence="1">KCTC 12710</strain>
    </source>
</reference>
<reference evidence="1" key="2">
    <citation type="submission" date="2020-09" db="EMBL/GenBank/DDBJ databases">
        <authorList>
            <person name="Sun Q."/>
            <person name="Kim S."/>
        </authorList>
    </citation>
    <scope>NUCLEOTIDE SEQUENCE</scope>
    <source>
        <strain evidence="1">KCTC 12710</strain>
    </source>
</reference>
<dbReference type="Proteomes" id="UP000636004">
    <property type="component" value="Unassembled WGS sequence"/>
</dbReference>
<comment type="caution">
    <text evidence="1">The sequence shown here is derived from an EMBL/GenBank/DDBJ whole genome shotgun (WGS) entry which is preliminary data.</text>
</comment>
<evidence type="ECO:0000313" key="1">
    <source>
        <dbReference type="EMBL" id="GGZ74413.1"/>
    </source>
</evidence>
<gene>
    <name evidence="1" type="ORF">GCM10007028_09670</name>
</gene>
<name>A0A918QZG5_9FLAO</name>
<protein>
    <submittedName>
        <fullName evidence="1">Uncharacterized protein</fullName>
    </submittedName>
</protein>
<accession>A0A918QZG5</accession>